<evidence type="ECO:0000313" key="2">
    <source>
        <dbReference type="EMBL" id="SVE37170.1"/>
    </source>
</evidence>
<protein>
    <submittedName>
        <fullName evidence="2">Uncharacterized protein</fullName>
    </submittedName>
</protein>
<gene>
    <name evidence="2" type="ORF">METZ01_LOCUS490024</name>
</gene>
<sequence>MKQKIINGILYSAVGSFWWGIIGV</sequence>
<name>A0A383CYP8_9ZZZZ</name>
<feature type="non-terminal residue" evidence="2">
    <location>
        <position position="24"/>
    </location>
</feature>
<dbReference type="AlphaFoldDB" id="A0A383CYP8"/>
<keyword evidence="1" id="KW-0812">Transmembrane</keyword>
<keyword evidence="1" id="KW-0472">Membrane</keyword>
<keyword evidence="1" id="KW-1133">Transmembrane helix</keyword>
<dbReference type="EMBL" id="UINC01212719">
    <property type="protein sequence ID" value="SVE37170.1"/>
    <property type="molecule type" value="Genomic_DNA"/>
</dbReference>
<reference evidence="2" key="1">
    <citation type="submission" date="2018-05" db="EMBL/GenBank/DDBJ databases">
        <authorList>
            <person name="Lanie J.A."/>
            <person name="Ng W.-L."/>
            <person name="Kazmierczak K.M."/>
            <person name="Andrzejewski T.M."/>
            <person name="Davidsen T.M."/>
            <person name="Wayne K.J."/>
            <person name="Tettelin H."/>
            <person name="Glass J.I."/>
            <person name="Rusch D."/>
            <person name="Podicherti R."/>
            <person name="Tsui H.-C.T."/>
            <person name="Winkler M.E."/>
        </authorList>
    </citation>
    <scope>NUCLEOTIDE SEQUENCE</scope>
</reference>
<organism evidence="2">
    <name type="scientific">marine metagenome</name>
    <dbReference type="NCBI Taxonomy" id="408172"/>
    <lineage>
        <taxon>unclassified sequences</taxon>
        <taxon>metagenomes</taxon>
        <taxon>ecological metagenomes</taxon>
    </lineage>
</organism>
<accession>A0A383CYP8</accession>
<evidence type="ECO:0000256" key="1">
    <source>
        <dbReference type="SAM" id="Phobius"/>
    </source>
</evidence>
<feature type="transmembrane region" description="Helical" evidence="1">
    <location>
        <begin position="5"/>
        <end position="22"/>
    </location>
</feature>
<proteinExistence type="predicted"/>